<protein>
    <submittedName>
        <fullName evidence="3">Imidazolonepropionase</fullName>
    </submittedName>
</protein>
<organism evidence="3 4">
    <name type="scientific">Tenacibaculum polynesiense</name>
    <dbReference type="NCBI Taxonomy" id="3137857"/>
    <lineage>
        <taxon>Bacteria</taxon>
        <taxon>Pseudomonadati</taxon>
        <taxon>Bacteroidota</taxon>
        <taxon>Flavobacteriia</taxon>
        <taxon>Flavobacteriales</taxon>
        <taxon>Flavobacteriaceae</taxon>
        <taxon>Tenacibaculum</taxon>
    </lineage>
</organism>
<evidence type="ECO:0000256" key="1">
    <source>
        <dbReference type="SAM" id="SignalP"/>
    </source>
</evidence>
<evidence type="ECO:0000313" key="4">
    <source>
        <dbReference type="Proteomes" id="UP001497527"/>
    </source>
</evidence>
<dbReference type="EMBL" id="CAXJIO010000001">
    <property type="protein sequence ID" value="CAL2101071.1"/>
    <property type="molecule type" value="Genomic_DNA"/>
</dbReference>
<keyword evidence="4" id="KW-1185">Reference proteome</keyword>
<accession>A0ABM9P671</accession>
<evidence type="ECO:0000259" key="2">
    <source>
        <dbReference type="Pfam" id="PF01979"/>
    </source>
</evidence>
<dbReference type="Gene3D" id="3.20.20.140">
    <property type="entry name" value="Metal-dependent hydrolases"/>
    <property type="match status" value="1"/>
</dbReference>
<sequence>MKIRIIYSLVCFLFIGNLLAQQTPAPKQTQDYSIEGATAHLGNGNVIENSLIMFSNGKITFVGKAEMRIARIGKIIEAKGKHVYPGFIAANTSLGLAEIDAVRATRDFDEIGSMLPHIRSIIAYNSESKVVETMRPNGVLMAQITPRGGVISGTSSVVQLDAWNWEDATLKTDDGVHMNWPNVFARGRWWMGEDPALKPNKNYQKNIQNIKDYFNNAKNYLAGAKTSMNLPYEALKGIFNGNQKLFVHVNGPKGITDAVKTLKEYGVKNIVIVRGRGAEKVADLLKTYNVPVILERAHRLPGDEDQDYDLPFRSAKILTDAGILVGLGMEGDMERMSTRNLPFYAGTYAAYGLGKEKALQLITQNNAKILGIDNLAGTLEVGKDATLFISEGDALDMRTNILIEAFIQGRKISLESHQTKLWKRYSKKYKNQ</sequence>
<evidence type="ECO:0000313" key="3">
    <source>
        <dbReference type="EMBL" id="CAL2101071.1"/>
    </source>
</evidence>
<comment type="caution">
    <text evidence="3">The sequence shown here is derived from an EMBL/GenBank/DDBJ whole genome shotgun (WGS) entry which is preliminary data.</text>
</comment>
<dbReference type="InterPro" id="IPR006680">
    <property type="entry name" value="Amidohydro-rel"/>
</dbReference>
<dbReference type="InterPro" id="IPR051781">
    <property type="entry name" value="Metallo-dep_Hydrolase"/>
</dbReference>
<dbReference type="PANTHER" id="PTHR43135">
    <property type="entry name" value="ALPHA-D-RIBOSE 1-METHYLPHOSPHONATE 5-TRIPHOSPHATE DIPHOSPHATASE"/>
    <property type="match status" value="1"/>
</dbReference>
<dbReference type="InterPro" id="IPR032466">
    <property type="entry name" value="Metal_Hydrolase"/>
</dbReference>
<dbReference type="Proteomes" id="UP001497527">
    <property type="component" value="Unassembled WGS sequence"/>
</dbReference>
<keyword evidence="1" id="KW-0732">Signal</keyword>
<dbReference type="Pfam" id="PF01979">
    <property type="entry name" value="Amidohydro_1"/>
    <property type="match status" value="1"/>
</dbReference>
<dbReference type="RefSeq" id="WP_348719032.1">
    <property type="nucleotide sequence ID" value="NZ_CAXJIO010000001.1"/>
</dbReference>
<name>A0ABM9P671_9FLAO</name>
<feature type="chain" id="PRO_5046844893" evidence="1">
    <location>
        <begin position="21"/>
        <end position="432"/>
    </location>
</feature>
<proteinExistence type="predicted"/>
<reference evidence="3 4" key="1">
    <citation type="submission" date="2024-05" db="EMBL/GenBank/DDBJ databases">
        <authorList>
            <person name="Duchaud E."/>
        </authorList>
    </citation>
    <scope>NUCLEOTIDE SEQUENCE [LARGE SCALE GENOMIC DNA]</scope>
    <source>
        <strain evidence="3">Ena-SAMPLE-TAB-13-05-2024-13:56:06:370-140308</strain>
    </source>
</reference>
<dbReference type="PANTHER" id="PTHR43135:SF3">
    <property type="entry name" value="ALPHA-D-RIBOSE 1-METHYLPHOSPHONATE 5-TRIPHOSPHATE DIPHOSPHATASE"/>
    <property type="match status" value="1"/>
</dbReference>
<feature type="domain" description="Amidohydrolase-related" evidence="2">
    <location>
        <begin position="318"/>
        <end position="392"/>
    </location>
</feature>
<feature type="signal peptide" evidence="1">
    <location>
        <begin position="1"/>
        <end position="20"/>
    </location>
</feature>
<dbReference type="InterPro" id="IPR011059">
    <property type="entry name" value="Metal-dep_hydrolase_composite"/>
</dbReference>
<gene>
    <name evidence="3" type="ORF">T190423A01A_100059</name>
</gene>
<dbReference type="SUPFAM" id="SSF51338">
    <property type="entry name" value="Composite domain of metallo-dependent hydrolases"/>
    <property type="match status" value="1"/>
</dbReference>
<dbReference type="SUPFAM" id="SSF51556">
    <property type="entry name" value="Metallo-dependent hydrolases"/>
    <property type="match status" value="1"/>
</dbReference>